<feature type="compositionally biased region" description="Low complexity" evidence="1">
    <location>
        <begin position="366"/>
        <end position="384"/>
    </location>
</feature>
<evidence type="ECO:0000256" key="2">
    <source>
        <dbReference type="SAM" id="Phobius"/>
    </source>
</evidence>
<feature type="region of interest" description="Disordered" evidence="1">
    <location>
        <begin position="590"/>
        <end position="616"/>
    </location>
</feature>
<feature type="chain" id="PRO_5046957069" evidence="3">
    <location>
        <begin position="31"/>
        <end position="840"/>
    </location>
</feature>
<keyword evidence="2" id="KW-0812">Transmembrane</keyword>
<keyword evidence="3" id="KW-0732">Signal</keyword>
<evidence type="ECO:0000256" key="3">
    <source>
        <dbReference type="SAM" id="SignalP"/>
    </source>
</evidence>
<comment type="caution">
    <text evidence="4">The sequence shown here is derived from an EMBL/GenBank/DDBJ whole genome shotgun (WGS) entry which is preliminary data.</text>
</comment>
<name>A0ABY1IAA2_9ACTO</name>
<feature type="region of interest" description="Disordered" evidence="1">
    <location>
        <begin position="344"/>
        <end position="388"/>
    </location>
</feature>
<dbReference type="InterPro" id="IPR046112">
    <property type="entry name" value="DUF6049"/>
</dbReference>
<proteinExistence type="predicted"/>
<evidence type="ECO:0000256" key="1">
    <source>
        <dbReference type="SAM" id="MobiDB-lite"/>
    </source>
</evidence>
<dbReference type="EMBL" id="FQYL01000006">
    <property type="protein sequence ID" value="SHI85477.1"/>
    <property type="molecule type" value="Genomic_DNA"/>
</dbReference>
<dbReference type="Pfam" id="PF19516">
    <property type="entry name" value="DUF6049"/>
    <property type="match status" value="1"/>
</dbReference>
<feature type="signal peptide" evidence="3">
    <location>
        <begin position="1"/>
        <end position="30"/>
    </location>
</feature>
<sequence length="840" mass="83765">MSLRRTRRLLASAAAVLSSAAMMIAGPALAAPVTPGIPSDRGEGGAPAVQALPADSAPGAAAPAITDGALTLAVDAMAPEILHSGEDLRISGTIANGTATNLSGASIVVQAQQTTEVSTENLSSWLAGERSTSLVTAMDGALGSDVAPGASQRFSVTVKGSDLPLADTDQWGPRGIQVTLAQNGSALAQDRAISLWDSGASVDPSRVTVIIPVTASPAELALLADLGTTEQREAEQAAEDAAEKAAKATGTPTAGPTASASPPSPGTSPSGDPSAGAAPTATGSPSPSAGPDSVPPASPQDSAPSIHALRQRVTGMLDLAGDGVVLAIDPALIDALGMTPERLQAAAAAGSGESGPTADPTPSAVGPSDSPGPTASPSAPPTSSRDLAEEDLTELAGSLYRALTGSGAKGKGDVVVLPWGDADVSALTHLGATDLMSTANARASGSLLAGASASTSLAWPAGPLDAQTLSALPESASVVVASPGDMGVTEPLTYTPSGVASFEDRTILLPDAPLSAGVAGSLETQASTQSLSEIDTRQYLRALTAILTRQAPNLGRDAVVAIDRRTASTTSPTVLGARVDALRQTSWTRPSGLADLSADADRQASQDDEPGRAGLPPIQITDSELSDPELARAQAAAQRVGATSSVLHDPTAIMGTRAQLVSSVSASAWRADAAGRTALITGADAAADSVVSALQVAPSSTINLISDKAQLPIRVSSSLKQDSTVVVEVISGSPRLQTKETVSVVVPAGGQAVASVPVTAVGSGNASLTVRILSSDGTEVGTPARLRMRVRADWEGRGTRIVAGALVVLLAAGIYRTVRRGRRAVPDAPLAGAHELEGDA</sequence>
<keyword evidence="2" id="KW-0472">Membrane</keyword>
<keyword evidence="2" id="KW-1133">Transmembrane helix</keyword>
<evidence type="ECO:0000313" key="4">
    <source>
        <dbReference type="EMBL" id="SHI85477.1"/>
    </source>
</evidence>
<feature type="compositionally biased region" description="Basic and acidic residues" evidence="1">
    <location>
        <begin position="599"/>
        <end position="611"/>
    </location>
</feature>
<dbReference type="RefSeq" id="WP_073452714.1">
    <property type="nucleotide sequence ID" value="NZ_BDIO01000006.1"/>
</dbReference>
<feature type="compositionally biased region" description="Basic and acidic residues" evidence="1">
    <location>
        <begin position="231"/>
        <end position="246"/>
    </location>
</feature>
<keyword evidence="5" id="KW-1185">Reference proteome</keyword>
<evidence type="ECO:0000313" key="5">
    <source>
        <dbReference type="Proteomes" id="UP000184390"/>
    </source>
</evidence>
<feature type="transmembrane region" description="Helical" evidence="2">
    <location>
        <begin position="798"/>
        <end position="815"/>
    </location>
</feature>
<gene>
    <name evidence="4" type="ORF">SAMN05216246_10625</name>
</gene>
<protein>
    <submittedName>
        <fullName evidence="4">Uncharacterized protein</fullName>
    </submittedName>
</protein>
<reference evidence="4 5" key="1">
    <citation type="submission" date="2016-11" db="EMBL/GenBank/DDBJ databases">
        <authorList>
            <person name="Varghese N."/>
            <person name="Submissions S."/>
        </authorList>
    </citation>
    <scope>NUCLEOTIDE SEQUENCE [LARGE SCALE GENOMIC DNA]</scope>
    <source>
        <strain evidence="4 5">PA</strain>
    </source>
</reference>
<feature type="region of interest" description="Disordered" evidence="1">
    <location>
        <begin position="231"/>
        <end position="303"/>
    </location>
</feature>
<accession>A0ABY1IAA2</accession>
<dbReference type="Proteomes" id="UP000184390">
    <property type="component" value="Unassembled WGS sequence"/>
</dbReference>
<organism evidence="4 5">
    <name type="scientific">Actinomyces denticolens</name>
    <dbReference type="NCBI Taxonomy" id="52767"/>
    <lineage>
        <taxon>Bacteria</taxon>
        <taxon>Bacillati</taxon>
        <taxon>Actinomycetota</taxon>
        <taxon>Actinomycetes</taxon>
        <taxon>Actinomycetales</taxon>
        <taxon>Actinomycetaceae</taxon>
        <taxon>Actinomyces</taxon>
    </lineage>
</organism>
<feature type="compositionally biased region" description="Low complexity" evidence="1">
    <location>
        <begin position="247"/>
        <end position="292"/>
    </location>
</feature>